<organism evidence="3 4">
    <name type="scientific">Duganella flavida</name>
    <dbReference type="NCBI Taxonomy" id="2692175"/>
    <lineage>
        <taxon>Bacteria</taxon>
        <taxon>Pseudomonadati</taxon>
        <taxon>Pseudomonadota</taxon>
        <taxon>Betaproteobacteria</taxon>
        <taxon>Burkholderiales</taxon>
        <taxon>Oxalobacteraceae</taxon>
        <taxon>Telluria group</taxon>
        <taxon>Duganella</taxon>
    </lineage>
</organism>
<sequence>MTNSFKLSVLLALLASGAAHGQIYKCQPPGGSVEFTDINRGSYCKLMDLPGVTVPAPLRHVAPSPRNAQPVTVPGAFPRVDSAEQRARDADRRGILEEELKTEMQKLADLRREFNNGEPERRGDERNYAKYQERVASMRDSISRSEKNIDALKREIANIR</sequence>
<evidence type="ECO:0000256" key="1">
    <source>
        <dbReference type="SAM" id="Coils"/>
    </source>
</evidence>
<name>A0A6L8K7Q2_9BURK</name>
<proteinExistence type="predicted"/>
<reference evidence="3 4" key="1">
    <citation type="submission" date="2019-12" db="EMBL/GenBank/DDBJ databases">
        <title>Novel species isolated from a subtropical stream in China.</title>
        <authorList>
            <person name="Lu H."/>
        </authorList>
    </citation>
    <scope>NUCLEOTIDE SEQUENCE [LARGE SCALE GENOMIC DNA]</scope>
    <source>
        <strain evidence="3 4">FT135W</strain>
    </source>
</reference>
<comment type="caution">
    <text evidence="3">The sequence shown here is derived from an EMBL/GenBank/DDBJ whole genome shotgun (WGS) entry which is preliminary data.</text>
</comment>
<dbReference type="Proteomes" id="UP000479335">
    <property type="component" value="Unassembled WGS sequence"/>
</dbReference>
<dbReference type="AlphaFoldDB" id="A0A6L8K7Q2"/>
<evidence type="ECO:0000313" key="3">
    <source>
        <dbReference type="EMBL" id="MYM21882.1"/>
    </source>
</evidence>
<protein>
    <submittedName>
        <fullName evidence="3">DUF4124 domain-containing protein</fullName>
    </submittedName>
</protein>
<feature type="signal peptide" evidence="2">
    <location>
        <begin position="1"/>
        <end position="21"/>
    </location>
</feature>
<keyword evidence="2" id="KW-0732">Signal</keyword>
<evidence type="ECO:0000256" key="2">
    <source>
        <dbReference type="SAM" id="SignalP"/>
    </source>
</evidence>
<dbReference type="RefSeq" id="WP_161005383.1">
    <property type="nucleotide sequence ID" value="NZ_WWCN01000002.1"/>
</dbReference>
<evidence type="ECO:0000313" key="4">
    <source>
        <dbReference type="Proteomes" id="UP000479335"/>
    </source>
</evidence>
<gene>
    <name evidence="3" type="ORF">GTP46_04350</name>
</gene>
<feature type="coiled-coil region" evidence="1">
    <location>
        <begin position="93"/>
        <end position="155"/>
    </location>
</feature>
<accession>A0A6L8K7Q2</accession>
<feature type="chain" id="PRO_5026722678" evidence="2">
    <location>
        <begin position="22"/>
        <end position="160"/>
    </location>
</feature>
<keyword evidence="4" id="KW-1185">Reference proteome</keyword>
<keyword evidence="1" id="KW-0175">Coiled coil</keyword>
<dbReference type="EMBL" id="WWCN01000002">
    <property type="protein sequence ID" value="MYM21882.1"/>
    <property type="molecule type" value="Genomic_DNA"/>
</dbReference>